<evidence type="ECO:0000256" key="1">
    <source>
        <dbReference type="SAM" id="MobiDB-lite"/>
    </source>
</evidence>
<sequence length="143" mass="15486">MISQEELDAIAVYSAPTRPGVGGSRPWRKQRSLRCLHGGLGQCGHGPGVACAGRMSGARGERSQAGARRARSDGLRSATCPSAEILAYLGELSRGIWHVQVVPGKREWKRRRFPMSQKPLRAGFEESVAAIFAREESTRGGLD</sequence>
<organism evidence="2 3">
    <name type="scientific">Channa striata</name>
    <name type="common">Snakehead murrel</name>
    <name type="synonym">Ophicephalus striatus</name>
    <dbReference type="NCBI Taxonomy" id="64152"/>
    <lineage>
        <taxon>Eukaryota</taxon>
        <taxon>Metazoa</taxon>
        <taxon>Chordata</taxon>
        <taxon>Craniata</taxon>
        <taxon>Vertebrata</taxon>
        <taxon>Euteleostomi</taxon>
        <taxon>Actinopterygii</taxon>
        <taxon>Neopterygii</taxon>
        <taxon>Teleostei</taxon>
        <taxon>Neoteleostei</taxon>
        <taxon>Acanthomorphata</taxon>
        <taxon>Anabantaria</taxon>
        <taxon>Anabantiformes</taxon>
        <taxon>Channoidei</taxon>
        <taxon>Channidae</taxon>
        <taxon>Channa</taxon>
    </lineage>
</organism>
<dbReference type="AlphaFoldDB" id="A0AA88IKE6"/>
<name>A0AA88IKE6_CHASR</name>
<gene>
    <name evidence="2" type="ORF">Q5P01_000911</name>
</gene>
<proteinExistence type="predicted"/>
<dbReference type="EMBL" id="JAUPFM010000111">
    <property type="protein sequence ID" value="KAK2813046.1"/>
    <property type="molecule type" value="Genomic_DNA"/>
</dbReference>
<comment type="caution">
    <text evidence="2">The sequence shown here is derived from an EMBL/GenBank/DDBJ whole genome shotgun (WGS) entry which is preliminary data.</text>
</comment>
<keyword evidence="3" id="KW-1185">Reference proteome</keyword>
<evidence type="ECO:0000313" key="2">
    <source>
        <dbReference type="EMBL" id="KAK2813046.1"/>
    </source>
</evidence>
<protein>
    <submittedName>
        <fullName evidence="2">Uncharacterized protein</fullName>
    </submittedName>
</protein>
<reference evidence="2" key="1">
    <citation type="submission" date="2023-07" db="EMBL/GenBank/DDBJ databases">
        <title>Chromosome-level Genome Assembly of Striped Snakehead (Channa striata).</title>
        <authorList>
            <person name="Liu H."/>
        </authorList>
    </citation>
    <scope>NUCLEOTIDE SEQUENCE</scope>
    <source>
        <strain evidence="2">Gz</strain>
        <tissue evidence="2">Muscle</tissue>
    </source>
</reference>
<dbReference type="Proteomes" id="UP001187415">
    <property type="component" value="Unassembled WGS sequence"/>
</dbReference>
<evidence type="ECO:0000313" key="3">
    <source>
        <dbReference type="Proteomes" id="UP001187415"/>
    </source>
</evidence>
<feature type="region of interest" description="Disordered" evidence="1">
    <location>
        <begin position="54"/>
        <end position="74"/>
    </location>
</feature>
<accession>A0AA88IKE6</accession>